<evidence type="ECO:0000313" key="1">
    <source>
        <dbReference type="EMBL" id="MBB5252958.1"/>
    </source>
</evidence>
<dbReference type="OrthoDB" id="383879at2157"/>
<accession>A0A650CE25</accession>
<organism evidence="2 3">
    <name type="scientific">Sulfurisphaera ohwakuensis</name>
    <dbReference type="NCBI Taxonomy" id="69656"/>
    <lineage>
        <taxon>Archaea</taxon>
        <taxon>Thermoproteota</taxon>
        <taxon>Thermoprotei</taxon>
        <taxon>Sulfolobales</taxon>
        <taxon>Sulfolobaceae</taxon>
        <taxon>Sulfurisphaera</taxon>
    </lineage>
</organism>
<dbReference type="KEGG" id="soh:D1869_02095"/>
<evidence type="ECO:0000313" key="4">
    <source>
        <dbReference type="Proteomes" id="UP000582213"/>
    </source>
</evidence>
<evidence type="ECO:0000313" key="2">
    <source>
        <dbReference type="EMBL" id="QGR16113.1"/>
    </source>
</evidence>
<name>A0A650CE25_SULOH</name>
<reference evidence="1 4" key="2">
    <citation type="submission" date="2020-08" db="EMBL/GenBank/DDBJ databases">
        <title>Genomic Encyclopedia of Type Strains, Phase IV (KMG-IV): sequencing the most valuable type-strain genomes for metagenomic binning, comparative biology and taxonomic classification.</title>
        <authorList>
            <person name="Goeker M."/>
        </authorList>
    </citation>
    <scope>NUCLEOTIDE SEQUENCE [LARGE SCALE GENOMIC DNA]</scope>
    <source>
        <strain evidence="1 4">DSM 12421</strain>
    </source>
</reference>
<dbReference type="Proteomes" id="UP000427373">
    <property type="component" value="Chromosome"/>
</dbReference>
<dbReference type="EMBL" id="CP045484">
    <property type="protein sequence ID" value="QGR16113.1"/>
    <property type="molecule type" value="Genomic_DNA"/>
</dbReference>
<sequence>MAQELQELEEIASQSADYEYGIYYYIEKDEQVNDDTMEQFTLALRGSLRAPQEYEKDARCQVLGNRRAFKDNMFWLYPAMIVPERMA</sequence>
<dbReference type="EMBL" id="JACHFY010000002">
    <property type="protein sequence ID" value="MBB5252958.1"/>
    <property type="molecule type" value="Genomic_DNA"/>
</dbReference>
<keyword evidence="3" id="KW-1185">Reference proteome</keyword>
<gene>
    <name evidence="2" type="ORF">D1869_02095</name>
    <name evidence="1" type="ORF">HNQ62_000691</name>
</gene>
<dbReference type="AlphaFoldDB" id="A0A650CE25"/>
<dbReference type="RefSeq" id="WP_156013700.1">
    <property type="nucleotide sequence ID" value="NZ_CP045484.1"/>
</dbReference>
<evidence type="ECO:0000313" key="3">
    <source>
        <dbReference type="Proteomes" id="UP000427373"/>
    </source>
</evidence>
<reference evidence="2 3" key="1">
    <citation type="submission" date="2019-10" db="EMBL/GenBank/DDBJ databases">
        <title>Genome Sequences from Six Type Strain Members of the Archaeal Family Sulfolobaceae: Acidianus ambivalens, Acidianus infernus, Metallosphaera prunae, Stygiolobus azoricus, Sulfolobus metallicus, and Sulfurisphaera ohwakuensis.</title>
        <authorList>
            <person name="Counts J.A."/>
            <person name="Kelly R.M."/>
        </authorList>
    </citation>
    <scope>NUCLEOTIDE SEQUENCE [LARGE SCALE GENOMIC DNA]</scope>
    <source>
        <strain evidence="2 3">TA-1</strain>
    </source>
</reference>
<dbReference type="GeneID" id="42800000"/>
<protein>
    <submittedName>
        <fullName evidence="2">Uncharacterized protein</fullName>
    </submittedName>
</protein>
<dbReference type="Proteomes" id="UP000582213">
    <property type="component" value="Unassembled WGS sequence"/>
</dbReference>
<proteinExistence type="predicted"/>